<dbReference type="GO" id="GO:0005634">
    <property type="term" value="C:nucleus"/>
    <property type="evidence" value="ECO:0007669"/>
    <property type="project" value="UniProtKB-SubCell"/>
</dbReference>
<dbReference type="EMBL" id="MU128933">
    <property type="protein sequence ID" value="KAF9517202.1"/>
    <property type="molecule type" value="Genomic_DNA"/>
</dbReference>
<feature type="domain" description="MCM C-terminal AAA(+) ATPase" evidence="9">
    <location>
        <begin position="391"/>
        <end position="448"/>
    </location>
</feature>
<evidence type="ECO:0000256" key="1">
    <source>
        <dbReference type="ARBA" id="ARBA00004123"/>
    </source>
</evidence>
<dbReference type="InterPro" id="IPR027417">
    <property type="entry name" value="P-loop_NTPase"/>
</dbReference>
<dbReference type="PANTHER" id="PTHR11630:SF43">
    <property type="entry name" value="DNA REPLICATION LICENSING FACTOR MCM6"/>
    <property type="match status" value="1"/>
</dbReference>
<keyword evidence="4" id="KW-0547">Nucleotide-binding</keyword>
<keyword evidence="6" id="KW-0067">ATP-binding</keyword>
<dbReference type="Gene3D" id="1.20.58.870">
    <property type="match status" value="1"/>
</dbReference>
<keyword evidence="5" id="KW-0378">Hydrolase</keyword>
<dbReference type="GO" id="GO:0003697">
    <property type="term" value="F:single-stranded DNA binding"/>
    <property type="evidence" value="ECO:0007669"/>
    <property type="project" value="TreeGrafter"/>
</dbReference>
<feature type="region of interest" description="Disordered" evidence="8">
    <location>
        <begin position="1"/>
        <end position="26"/>
    </location>
</feature>
<dbReference type="Proteomes" id="UP000886523">
    <property type="component" value="Unassembled WGS sequence"/>
</dbReference>
<name>A0A9P6B4F4_9AGAM</name>
<reference evidence="10" key="1">
    <citation type="journal article" date="2020" name="Nat. Commun.">
        <title>Large-scale genome sequencing of mycorrhizal fungi provides insights into the early evolution of symbiotic traits.</title>
        <authorList>
            <person name="Miyauchi S."/>
            <person name="Kiss E."/>
            <person name="Kuo A."/>
            <person name="Drula E."/>
            <person name="Kohler A."/>
            <person name="Sanchez-Garcia M."/>
            <person name="Morin E."/>
            <person name="Andreopoulos B."/>
            <person name="Barry K.W."/>
            <person name="Bonito G."/>
            <person name="Buee M."/>
            <person name="Carver A."/>
            <person name="Chen C."/>
            <person name="Cichocki N."/>
            <person name="Clum A."/>
            <person name="Culley D."/>
            <person name="Crous P.W."/>
            <person name="Fauchery L."/>
            <person name="Girlanda M."/>
            <person name="Hayes R.D."/>
            <person name="Keri Z."/>
            <person name="LaButti K."/>
            <person name="Lipzen A."/>
            <person name="Lombard V."/>
            <person name="Magnuson J."/>
            <person name="Maillard F."/>
            <person name="Murat C."/>
            <person name="Nolan M."/>
            <person name="Ohm R.A."/>
            <person name="Pangilinan J."/>
            <person name="Pereira M.F."/>
            <person name="Perotto S."/>
            <person name="Peter M."/>
            <person name="Pfister S."/>
            <person name="Riley R."/>
            <person name="Sitrit Y."/>
            <person name="Stielow J.B."/>
            <person name="Szollosi G."/>
            <person name="Zifcakova L."/>
            <person name="Stursova M."/>
            <person name="Spatafora J.W."/>
            <person name="Tedersoo L."/>
            <person name="Vaario L.M."/>
            <person name="Yamada A."/>
            <person name="Yan M."/>
            <person name="Wang P."/>
            <person name="Xu J."/>
            <person name="Bruns T."/>
            <person name="Baldrian P."/>
            <person name="Vilgalys R."/>
            <person name="Dunand C."/>
            <person name="Henrissat B."/>
            <person name="Grigoriev I.V."/>
            <person name="Hibbett D."/>
            <person name="Nagy L.G."/>
            <person name="Martin F.M."/>
        </authorList>
    </citation>
    <scope>NUCLEOTIDE SEQUENCE</scope>
    <source>
        <strain evidence="10">UP504</strain>
    </source>
</reference>
<comment type="caution">
    <text evidence="10">The sequence shown here is derived from an EMBL/GenBank/DDBJ whole genome shotgun (WGS) entry which is preliminary data.</text>
</comment>
<dbReference type="InterPro" id="IPR041024">
    <property type="entry name" value="Mcm6_C"/>
</dbReference>
<gene>
    <name evidence="10" type="ORF">BS47DRAFT_1390003</name>
</gene>
<evidence type="ECO:0000313" key="10">
    <source>
        <dbReference type="EMBL" id="KAF9517202.1"/>
    </source>
</evidence>
<proteinExistence type="inferred from homology"/>
<evidence type="ECO:0000256" key="6">
    <source>
        <dbReference type="ARBA" id="ARBA00022840"/>
    </source>
</evidence>
<dbReference type="GO" id="GO:1990518">
    <property type="term" value="F:single-stranded 3'-5' DNA helicase activity"/>
    <property type="evidence" value="ECO:0007669"/>
    <property type="project" value="TreeGrafter"/>
</dbReference>
<dbReference type="GO" id="GO:0005524">
    <property type="term" value="F:ATP binding"/>
    <property type="evidence" value="ECO:0007669"/>
    <property type="project" value="UniProtKB-KW"/>
</dbReference>
<protein>
    <recommendedName>
        <fullName evidence="9">MCM C-terminal AAA(+) ATPase domain-containing protein</fullName>
    </recommendedName>
</protein>
<evidence type="ECO:0000259" key="9">
    <source>
        <dbReference type="PROSITE" id="PS50051"/>
    </source>
</evidence>
<evidence type="ECO:0000256" key="2">
    <source>
        <dbReference type="ARBA" id="ARBA00008010"/>
    </source>
</evidence>
<accession>A0A9P6B4F4</accession>
<dbReference type="InterPro" id="IPR031327">
    <property type="entry name" value="MCM"/>
</dbReference>
<dbReference type="PROSITE" id="PS50051">
    <property type="entry name" value="MCM_2"/>
    <property type="match status" value="1"/>
</dbReference>
<dbReference type="OrthoDB" id="1744952at2759"/>
<dbReference type="Pfam" id="PF18263">
    <property type="entry name" value="WHD_MCM6"/>
    <property type="match status" value="1"/>
</dbReference>
<keyword evidence="3" id="KW-0235">DNA replication</keyword>
<evidence type="ECO:0000256" key="3">
    <source>
        <dbReference type="ARBA" id="ARBA00022705"/>
    </source>
</evidence>
<evidence type="ECO:0000256" key="7">
    <source>
        <dbReference type="ARBA" id="ARBA00023242"/>
    </source>
</evidence>
<sequence length="771" mass="84603">MDDKPDGIGGEQSQLEAERAVEKGRNQQLVNDVPPLKDATGEAVIFRRCCFAASPGGDGDPTMEDGDRFYIHETLARAITDQYYRSLPYHCYAVSNLVRIHTPDSINLNSTTNASNSAGLIALRIPYRFPSSPPRLFQLGPSYSFHRQAHFFLSPEQSLVRPRSVPNRSMTPLSAEIVMPLVNEVEQQFNLDGTLRGDLVERAKAGDKRVFTGTFTVVPDVSHLGLPGVNSEMQGEAARTGADGRDLQYKTSILACMVQDADARNTGINVRADETNDGQEDQQSFISTLADPEIDELRMMVHSDYIYDRLVGSISPIVYAKFFQLAIAIRLFLATKSSGKGCYFSLLVVCTSKPRGERTTMAISIFVISISVSSAIPAPAATLICGDLDYRYICAFLPRAVYTSGEASFAAGLTAAVANDEETGEFTIEAGALMLADNAICAIHDFDQNGLIRSGRHPRGDGTANDLYRQSRNSCHAQCMHVGMSAPTMCRFALFFVVLNECHEQVDENIARYIVNVHRFQNLAVNPEFSTAVLQRYIRYARTFNPKISPLNGGVPNGGGNQDDEFDLVLDDLSPADLAALNEAEASFMQESIGSTFTNGGESMNAVVGSPSRQRTSSAMPPGHCGGAPAFESSTPMPAEPPKRKLKISCEKTGAHDEQGSDRDDLIDWYLQHKENEINDVEELEYEKELISKVLNKLVKVDRYPQWGFIFFALAAWNTPCALASQDNLLLAMQGDVQNSLPSEDSMQMDGQQTHYMVHPSVDADRSSAPM</sequence>
<evidence type="ECO:0000256" key="8">
    <source>
        <dbReference type="SAM" id="MobiDB-lite"/>
    </source>
</evidence>
<evidence type="ECO:0000313" key="11">
    <source>
        <dbReference type="Proteomes" id="UP000886523"/>
    </source>
</evidence>
<dbReference type="SMART" id="SM00350">
    <property type="entry name" value="MCM"/>
    <property type="match status" value="1"/>
</dbReference>
<comment type="subcellular location">
    <subcellularLocation>
        <location evidence="1">Nucleus</location>
    </subcellularLocation>
</comment>
<dbReference type="Pfam" id="PF00493">
    <property type="entry name" value="MCM"/>
    <property type="match status" value="1"/>
</dbReference>
<keyword evidence="5" id="KW-0347">Helicase</keyword>
<evidence type="ECO:0000256" key="5">
    <source>
        <dbReference type="ARBA" id="ARBA00022806"/>
    </source>
</evidence>
<organism evidence="10 11">
    <name type="scientific">Hydnum rufescens UP504</name>
    <dbReference type="NCBI Taxonomy" id="1448309"/>
    <lineage>
        <taxon>Eukaryota</taxon>
        <taxon>Fungi</taxon>
        <taxon>Dikarya</taxon>
        <taxon>Basidiomycota</taxon>
        <taxon>Agaricomycotina</taxon>
        <taxon>Agaricomycetes</taxon>
        <taxon>Cantharellales</taxon>
        <taxon>Hydnaceae</taxon>
        <taxon>Hydnum</taxon>
    </lineage>
</organism>
<dbReference type="InterPro" id="IPR001208">
    <property type="entry name" value="MCM_dom"/>
</dbReference>
<dbReference type="GO" id="GO:0042555">
    <property type="term" value="C:MCM complex"/>
    <property type="evidence" value="ECO:0007669"/>
    <property type="project" value="TreeGrafter"/>
</dbReference>
<dbReference type="AlphaFoldDB" id="A0A9P6B4F4"/>
<keyword evidence="11" id="KW-1185">Reference proteome</keyword>
<dbReference type="Gene3D" id="3.40.50.300">
    <property type="entry name" value="P-loop containing nucleotide triphosphate hydrolases"/>
    <property type="match status" value="2"/>
</dbReference>
<dbReference type="GO" id="GO:1902969">
    <property type="term" value="P:mitotic DNA replication"/>
    <property type="evidence" value="ECO:0007669"/>
    <property type="project" value="TreeGrafter"/>
</dbReference>
<comment type="similarity">
    <text evidence="2">Belongs to the MCM family.</text>
</comment>
<dbReference type="GO" id="GO:0000727">
    <property type="term" value="P:double-strand break repair via break-induced replication"/>
    <property type="evidence" value="ECO:0007669"/>
    <property type="project" value="TreeGrafter"/>
</dbReference>
<feature type="compositionally biased region" description="Basic and acidic residues" evidence="8">
    <location>
        <begin position="16"/>
        <end position="25"/>
    </location>
</feature>
<evidence type="ECO:0000256" key="4">
    <source>
        <dbReference type="ARBA" id="ARBA00022741"/>
    </source>
</evidence>
<dbReference type="PANTHER" id="PTHR11630">
    <property type="entry name" value="DNA REPLICATION LICENSING FACTOR MCM FAMILY MEMBER"/>
    <property type="match status" value="1"/>
</dbReference>
<keyword evidence="7" id="KW-0539">Nucleus</keyword>